<dbReference type="AlphaFoldDB" id="A0A084SS13"/>
<proteinExistence type="predicted"/>
<organism evidence="2 3">
    <name type="scientific">Archangium violaceum Cb vi76</name>
    <dbReference type="NCBI Taxonomy" id="1406225"/>
    <lineage>
        <taxon>Bacteria</taxon>
        <taxon>Pseudomonadati</taxon>
        <taxon>Myxococcota</taxon>
        <taxon>Myxococcia</taxon>
        <taxon>Myxococcales</taxon>
        <taxon>Cystobacterineae</taxon>
        <taxon>Archangiaceae</taxon>
        <taxon>Archangium</taxon>
    </lineage>
</organism>
<accession>A0A084SS13</accession>
<name>A0A084SS13_9BACT</name>
<dbReference type="EMBL" id="JPMI01000154">
    <property type="protein sequence ID" value="KFA91248.1"/>
    <property type="molecule type" value="Genomic_DNA"/>
</dbReference>
<keyword evidence="1" id="KW-0472">Membrane</keyword>
<keyword evidence="1" id="KW-0812">Transmembrane</keyword>
<evidence type="ECO:0000256" key="1">
    <source>
        <dbReference type="SAM" id="Phobius"/>
    </source>
</evidence>
<reference evidence="2 3" key="1">
    <citation type="submission" date="2014-07" db="EMBL/GenBank/DDBJ databases">
        <title>Draft Genome Sequence of Gephyronic Acid Producer, Cystobacter violaceus Strain Cb vi76.</title>
        <authorList>
            <person name="Stevens D.C."/>
            <person name="Young J."/>
            <person name="Carmichael R."/>
            <person name="Tan J."/>
            <person name="Taylor R.E."/>
        </authorList>
    </citation>
    <scope>NUCLEOTIDE SEQUENCE [LARGE SCALE GENOMIC DNA]</scope>
    <source>
        <strain evidence="2 3">Cb vi76</strain>
    </source>
</reference>
<protein>
    <recommendedName>
        <fullName evidence="4">DUF1279 domain-containing protein</fullName>
    </recommendedName>
</protein>
<dbReference type="Proteomes" id="UP000028547">
    <property type="component" value="Unassembled WGS sequence"/>
</dbReference>
<evidence type="ECO:0008006" key="4">
    <source>
        <dbReference type="Google" id="ProtNLM"/>
    </source>
</evidence>
<comment type="caution">
    <text evidence="2">The sequence shown here is derived from an EMBL/GenBank/DDBJ whole genome shotgun (WGS) entry which is preliminary data.</text>
</comment>
<keyword evidence="1" id="KW-1133">Transmembrane helix</keyword>
<evidence type="ECO:0000313" key="2">
    <source>
        <dbReference type="EMBL" id="KFA91248.1"/>
    </source>
</evidence>
<feature type="transmembrane region" description="Helical" evidence="1">
    <location>
        <begin position="104"/>
        <end position="126"/>
    </location>
</feature>
<sequence length="147" mass="15752">MGKQPGRRRVDSLEASKWGMVGMMETVQPPVTPNPNETPNAPAVAPAKPKLMERLQAFIVRYGPLALVVHYAIFGLCLAGFMLLIDAGFQVKGAVGAASTFTGAYLACQVIKIPRFAATFALTPLLDRLIRRLRNKGPNPADPPAGP</sequence>
<feature type="transmembrane region" description="Helical" evidence="1">
    <location>
        <begin position="58"/>
        <end position="84"/>
    </location>
</feature>
<evidence type="ECO:0000313" key="3">
    <source>
        <dbReference type="Proteomes" id="UP000028547"/>
    </source>
</evidence>
<gene>
    <name evidence="2" type="ORF">Q664_23140</name>
</gene>